<evidence type="ECO:0000313" key="2">
    <source>
        <dbReference type="Proteomes" id="UP000008457"/>
    </source>
</evidence>
<evidence type="ECO:0008006" key="3">
    <source>
        <dbReference type="Google" id="ProtNLM"/>
    </source>
</evidence>
<reference evidence="1 2" key="2">
    <citation type="journal article" date="2011" name="Stand. Genomic Sci.">
        <title>Complete genome sequence of Mahella australiensis type strain (50-1 BON).</title>
        <authorList>
            <person name="Sikorski J."/>
            <person name="Teshima H."/>
            <person name="Nolan M."/>
            <person name="Lucas S."/>
            <person name="Hammon N."/>
            <person name="Deshpande S."/>
            <person name="Cheng J.F."/>
            <person name="Pitluck S."/>
            <person name="Liolios K."/>
            <person name="Pagani I."/>
            <person name="Ivanova N."/>
            <person name="Huntemann M."/>
            <person name="Mavromatis K."/>
            <person name="Ovchinikova G."/>
            <person name="Pati A."/>
            <person name="Tapia R."/>
            <person name="Han C."/>
            <person name="Goodwin L."/>
            <person name="Chen A."/>
            <person name="Palaniappan K."/>
            <person name="Land M."/>
            <person name="Hauser L."/>
            <person name="Ngatchou-Djao O.D."/>
            <person name="Rohde M."/>
            <person name="Pukall R."/>
            <person name="Spring S."/>
            <person name="Abt B."/>
            <person name="Goker M."/>
            <person name="Detter J.C."/>
            <person name="Woyke T."/>
            <person name="Bristow J."/>
            <person name="Markowitz V."/>
            <person name="Hugenholtz P."/>
            <person name="Eisen J.A."/>
            <person name="Kyrpides N.C."/>
            <person name="Klenk H.P."/>
            <person name="Lapidus A."/>
        </authorList>
    </citation>
    <scope>NUCLEOTIDE SEQUENCE [LARGE SCALE GENOMIC DNA]</scope>
    <source>
        <strain evidence="2">DSM 15567 / CIP 107919 / 50-1 BON</strain>
    </source>
</reference>
<dbReference type="OrthoDB" id="9810814at2"/>
<gene>
    <name evidence="1" type="ordered locus">Mahau_0152</name>
</gene>
<dbReference type="Pfam" id="PF19538">
    <property type="entry name" value="DUF6062"/>
    <property type="match status" value="1"/>
</dbReference>
<accession>F3ZW01</accession>
<dbReference type="EMBL" id="CP002360">
    <property type="protein sequence ID" value="AEE95375.1"/>
    <property type="molecule type" value="Genomic_DNA"/>
</dbReference>
<protein>
    <recommendedName>
        <fullName evidence="3">ABC transporter substrate-binding protein</fullName>
    </recommendedName>
</protein>
<dbReference type="HOGENOM" id="CLU_1080905_0_0_9"/>
<organism evidence="1 2">
    <name type="scientific">Mahella australiensis (strain DSM 15567 / CIP 107919 / 50-1 BON)</name>
    <dbReference type="NCBI Taxonomy" id="697281"/>
    <lineage>
        <taxon>Bacteria</taxon>
        <taxon>Bacillati</taxon>
        <taxon>Bacillota</taxon>
        <taxon>Clostridia</taxon>
        <taxon>Thermoanaerobacterales</taxon>
        <taxon>Thermoanaerobacterales Family IV. Incertae Sedis</taxon>
        <taxon>Mahella</taxon>
    </lineage>
</organism>
<dbReference type="RefSeq" id="WP_013779809.1">
    <property type="nucleotide sequence ID" value="NC_015520.1"/>
</dbReference>
<proteinExistence type="predicted"/>
<keyword evidence="2" id="KW-1185">Reference proteome</keyword>
<evidence type="ECO:0000313" key="1">
    <source>
        <dbReference type="EMBL" id="AEE95375.1"/>
    </source>
</evidence>
<dbReference type="KEGG" id="mas:Mahau_0152"/>
<dbReference type="InterPro" id="IPR045706">
    <property type="entry name" value="DUF6062"/>
</dbReference>
<dbReference type="eggNOG" id="ENOG502ZBX8">
    <property type="taxonomic scope" value="Bacteria"/>
</dbReference>
<name>F3ZW01_MAHA5</name>
<sequence length="242" mass="27860">MPIKYHLDTIPVWEAFEEGSECPLCWLEAKAEKQYIEFYLGGSVMEPDNRIDVNKKGFCRRHYALLYQNAGNKLPVALMAQTRSRQIMDELAGMAPTNTAAKRSFLGRGSVDSVEAVITYIEGALDSCVVCDKLDNSMKRYEYTILHLWQHDESFKGTLMQSKGFCLRHFKDVLIMARDIMPGKAADEFIQAIWPVQISNMQRVQADLDWFIDKYDYRNQDKPWGTSNDALPRILLKLTGRF</sequence>
<reference evidence="2" key="1">
    <citation type="submission" date="2010-11" db="EMBL/GenBank/DDBJ databases">
        <title>The complete genome of Mahella australiensis DSM 15567.</title>
        <authorList>
            <consortium name="US DOE Joint Genome Institute (JGI-PGF)"/>
            <person name="Lucas S."/>
            <person name="Copeland A."/>
            <person name="Lapidus A."/>
            <person name="Bruce D."/>
            <person name="Goodwin L."/>
            <person name="Pitluck S."/>
            <person name="Kyrpides N."/>
            <person name="Mavromatis K."/>
            <person name="Pagani I."/>
            <person name="Ivanova N."/>
            <person name="Teshima H."/>
            <person name="Brettin T."/>
            <person name="Detter J.C."/>
            <person name="Han C."/>
            <person name="Tapia R."/>
            <person name="Land M."/>
            <person name="Hauser L."/>
            <person name="Markowitz V."/>
            <person name="Cheng J.-F."/>
            <person name="Hugenholtz P."/>
            <person name="Woyke T."/>
            <person name="Wu D."/>
            <person name="Spring S."/>
            <person name="Pukall R."/>
            <person name="Steenblock K."/>
            <person name="Schneider S."/>
            <person name="Klenk H.-P."/>
            <person name="Eisen J.A."/>
        </authorList>
    </citation>
    <scope>NUCLEOTIDE SEQUENCE [LARGE SCALE GENOMIC DNA]</scope>
    <source>
        <strain evidence="2">DSM 15567 / CIP 107919 / 50-1 BON</strain>
    </source>
</reference>
<dbReference type="AlphaFoldDB" id="F3ZW01"/>
<dbReference type="Proteomes" id="UP000008457">
    <property type="component" value="Chromosome"/>
</dbReference>
<dbReference type="STRING" id="697281.Mahau_0152"/>